<evidence type="ECO:0000259" key="1">
    <source>
        <dbReference type="Pfam" id="PF03358"/>
    </source>
</evidence>
<dbReference type="GO" id="GO:0005829">
    <property type="term" value="C:cytosol"/>
    <property type="evidence" value="ECO:0007669"/>
    <property type="project" value="TreeGrafter"/>
</dbReference>
<dbReference type="AlphaFoldDB" id="J0D4C2"/>
<proteinExistence type="predicted"/>
<protein>
    <recommendedName>
        <fullName evidence="1">NADPH-dependent FMN reductase-like domain-containing protein</fullName>
    </recommendedName>
</protein>
<dbReference type="Proteomes" id="UP000006415">
    <property type="component" value="Unassembled WGS sequence"/>
</dbReference>
<dbReference type="RefSeq" id="WP_007147759.1">
    <property type="nucleotide sequence ID" value="NZ_AKCI01000001.1"/>
</dbReference>
<dbReference type="STRING" id="857290.HMPREF9156_00695"/>
<reference evidence="2 3" key="1">
    <citation type="submission" date="2012-01" db="EMBL/GenBank/DDBJ databases">
        <title>The Genome Sequence of Scardovia wiggsiae F0424.</title>
        <authorList>
            <consortium name="The Broad Institute Genome Sequencing Platform"/>
            <person name="Earl A."/>
            <person name="Ward D."/>
            <person name="Feldgarden M."/>
            <person name="Gevers D."/>
            <person name="Izard J."/>
            <person name="Ganesan A."/>
            <person name="Baranova O.V."/>
            <person name="Blanton J.M."/>
            <person name="Tanner A.C."/>
            <person name="Mathney J."/>
            <person name="Dewhirst F.E."/>
            <person name="Young S.K."/>
            <person name="Zeng Q."/>
            <person name="Gargeya S."/>
            <person name="Fitzgerald M."/>
            <person name="Haas B."/>
            <person name="Abouelleil A."/>
            <person name="Alvarado L."/>
            <person name="Arachchi H.M."/>
            <person name="Berlin A."/>
            <person name="Chapman S.B."/>
            <person name="Gearin G."/>
            <person name="Goldberg J."/>
            <person name="Griggs A."/>
            <person name="Gujja S."/>
            <person name="Hansen M."/>
            <person name="Heiman D."/>
            <person name="Howarth C."/>
            <person name="Larimer J."/>
            <person name="Lui A."/>
            <person name="MacDonald P.J.P."/>
            <person name="McCowen C."/>
            <person name="Montmayeur A."/>
            <person name="Murphy C."/>
            <person name="Neiman D."/>
            <person name="Pearson M."/>
            <person name="Priest M."/>
            <person name="Roberts A."/>
            <person name="Saif S."/>
            <person name="Shea T."/>
            <person name="Sisk P."/>
            <person name="Stolte C."/>
            <person name="Sykes S."/>
            <person name="Wortman J."/>
            <person name="Nusbaum C."/>
            <person name="Birren B."/>
        </authorList>
    </citation>
    <scope>NUCLEOTIDE SEQUENCE [LARGE SCALE GENOMIC DNA]</scope>
    <source>
        <strain evidence="2 3">F0424</strain>
    </source>
</reference>
<dbReference type="GO" id="GO:0010181">
    <property type="term" value="F:FMN binding"/>
    <property type="evidence" value="ECO:0007669"/>
    <property type="project" value="TreeGrafter"/>
</dbReference>
<dbReference type="EMBL" id="AGZS01000003">
    <property type="protein sequence ID" value="EJD64820.1"/>
    <property type="molecule type" value="Genomic_DNA"/>
</dbReference>
<accession>J0D4C2</accession>
<dbReference type="OrthoDB" id="9812295at2"/>
<dbReference type="InterPro" id="IPR005025">
    <property type="entry name" value="FMN_Rdtase-like_dom"/>
</dbReference>
<dbReference type="InterPro" id="IPR050712">
    <property type="entry name" value="NAD(P)H-dep_reductase"/>
</dbReference>
<dbReference type="Pfam" id="PF03358">
    <property type="entry name" value="FMN_red"/>
    <property type="match status" value="1"/>
</dbReference>
<evidence type="ECO:0000313" key="2">
    <source>
        <dbReference type="EMBL" id="EJD64820.1"/>
    </source>
</evidence>
<gene>
    <name evidence="2" type="ORF">HMPREF9156_00695</name>
</gene>
<dbReference type="SUPFAM" id="SSF52218">
    <property type="entry name" value="Flavoproteins"/>
    <property type="match status" value="1"/>
</dbReference>
<dbReference type="InterPro" id="IPR029039">
    <property type="entry name" value="Flavoprotein-like_sf"/>
</dbReference>
<dbReference type="PANTHER" id="PTHR30543">
    <property type="entry name" value="CHROMATE REDUCTASE"/>
    <property type="match status" value="1"/>
</dbReference>
<dbReference type="PANTHER" id="PTHR30543:SF21">
    <property type="entry name" value="NAD(P)H-DEPENDENT FMN REDUCTASE LOT6"/>
    <property type="match status" value="1"/>
</dbReference>
<dbReference type="Gene3D" id="3.40.50.360">
    <property type="match status" value="1"/>
</dbReference>
<keyword evidence="3" id="KW-1185">Reference proteome</keyword>
<dbReference type="HOGENOM" id="CLU_055322_4_2_11"/>
<evidence type="ECO:0000313" key="3">
    <source>
        <dbReference type="Proteomes" id="UP000006415"/>
    </source>
</evidence>
<dbReference type="eggNOG" id="COG0431">
    <property type="taxonomic scope" value="Bacteria"/>
</dbReference>
<dbReference type="GO" id="GO:0016491">
    <property type="term" value="F:oxidoreductase activity"/>
    <property type="evidence" value="ECO:0007669"/>
    <property type="project" value="InterPro"/>
</dbReference>
<organism evidence="2 3">
    <name type="scientific">Scardovia wiggsiae F0424</name>
    <dbReference type="NCBI Taxonomy" id="857290"/>
    <lineage>
        <taxon>Bacteria</taxon>
        <taxon>Bacillati</taxon>
        <taxon>Actinomycetota</taxon>
        <taxon>Actinomycetes</taxon>
        <taxon>Bifidobacteriales</taxon>
        <taxon>Bifidobacteriaceae</taxon>
        <taxon>Scardovia</taxon>
    </lineage>
</organism>
<feature type="domain" description="NADPH-dependent FMN reductase-like" evidence="1">
    <location>
        <begin position="3"/>
        <end position="98"/>
    </location>
</feature>
<comment type="caution">
    <text evidence="2">The sequence shown here is derived from an EMBL/GenBank/DDBJ whole genome shotgun (WGS) entry which is preliminary data.</text>
</comment>
<sequence length="181" mass="19932">MSKILMIVGSDRKHSFNAQLAREIVKEIGDRAETEFLDFSNIPFINQDEEFPAPESVEEARKAFKEADGVWLVTPQYNASYPGRVKNLLDWISRGTEKGVRESAISYGVKFTVSSAADGAREGVLPKAVELGKFTGMDVMDEPIAAVPLSAESWQTDTLVLSDADREAIAGQVSAFLDFIR</sequence>
<name>J0D4C2_9BIFI</name>